<keyword evidence="2" id="KW-1185">Reference proteome</keyword>
<comment type="caution">
    <text evidence="1">The sequence shown here is derived from an EMBL/GenBank/DDBJ whole genome shotgun (WGS) entry which is preliminary data.</text>
</comment>
<evidence type="ECO:0000313" key="2">
    <source>
        <dbReference type="Proteomes" id="UP000248863"/>
    </source>
</evidence>
<dbReference type="EMBL" id="NPEU01000771">
    <property type="protein sequence ID" value="RAI28277.1"/>
    <property type="molecule type" value="Genomic_DNA"/>
</dbReference>
<proteinExistence type="predicted"/>
<accession>A0A327JPQ0</accession>
<evidence type="ECO:0000313" key="1">
    <source>
        <dbReference type="EMBL" id="RAI28277.1"/>
    </source>
</evidence>
<dbReference type="Pfam" id="PF10805">
    <property type="entry name" value="DUF2730"/>
    <property type="match status" value="1"/>
</dbReference>
<dbReference type="AlphaFoldDB" id="A0A327JPQ0"/>
<protein>
    <recommendedName>
        <fullName evidence="3">DUF2730 domain-containing protein</fullName>
    </recommendedName>
</protein>
<organism evidence="1 2">
    <name type="scientific">Rhodoplanes elegans</name>
    <dbReference type="NCBI Taxonomy" id="29408"/>
    <lineage>
        <taxon>Bacteria</taxon>
        <taxon>Pseudomonadati</taxon>
        <taxon>Pseudomonadota</taxon>
        <taxon>Alphaproteobacteria</taxon>
        <taxon>Hyphomicrobiales</taxon>
        <taxon>Nitrobacteraceae</taxon>
        <taxon>Rhodoplanes</taxon>
    </lineage>
</organism>
<name>A0A327JPQ0_9BRAD</name>
<gene>
    <name evidence="1" type="ORF">CH338_29485</name>
</gene>
<dbReference type="InterPro" id="IPR020269">
    <property type="entry name" value="Phage_Mu_Releasin"/>
</dbReference>
<sequence>MRGREVTLDTVLLALSGPAVALASFAYTVVTQRKKASADALAAISSRVSAVETRTTQIEGQIDGLPDRDATHRLELALSDMRGDLKALTERIGPMAATSMRLQEYLLEQAK</sequence>
<dbReference type="Proteomes" id="UP000248863">
    <property type="component" value="Unassembled WGS sequence"/>
</dbReference>
<evidence type="ECO:0008006" key="3">
    <source>
        <dbReference type="Google" id="ProtNLM"/>
    </source>
</evidence>
<reference evidence="1 2" key="1">
    <citation type="submission" date="2017-07" db="EMBL/GenBank/DDBJ databases">
        <title>Draft Genome Sequences of Select Purple Nonsulfur Bacteria.</title>
        <authorList>
            <person name="Lasarre B."/>
            <person name="Mckinlay J.B."/>
        </authorList>
    </citation>
    <scope>NUCLEOTIDE SEQUENCE [LARGE SCALE GENOMIC DNA]</scope>
    <source>
        <strain evidence="1 2">DSM 11907</strain>
    </source>
</reference>
<dbReference type="OrthoDB" id="7857886at2"/>